<sequence>MIGNLGSARFVIEPSQIVLPLDSRLVSLLNRATRRTTSESTN</sequence>
<accession>A0AA96WSC4</accession>
<proteinExistence type="predicted"/>
<protein>
    <submittedName>
        <fullName evidence="1">Uncharacterized protein</fullName>
    </submittedName>
</protein>
<dbReference type="EMBL" id="CP130144">
    <property type="protein sequence ID" value="WNZ44563.1"/>
    <property type="molecule type" value="Genomic_DNA"/>
</dbReference>
<evidence type="ECO:0000313" key="1">
    <source>
        <dbReference type="EMBL" id="WNZ44563.1"/>
    </source>
</evidence>
<dbReference type="RefSeq" id="WP_263970826.1">
    <property type="nucleotide sequence ID" value="NZ_CP130144.1"/>
</dbReference>
<name>A0AA96WSC4_LEPBY</name>
<gene>
    <name evidence="1" type="ORF">Q2T42_22450</name>
</gene>
<organism evidence="1">
    <name type="scientific">Leptolyngbya boryana CZ1</name>
    <dbReference type="NCBI Taxonomy" id="3060204"/>
    <lineage>
        <taxon>Bacteria</taxon>
        <taxon>Bacillati</taxon>
        <taxon>Cyanobacteriota</taxon>
        <taxon>Cyanophyceae</taxon>
        <taxon>Leptolyngbyales</taxon>
        <taxon>Leptolyngbyaceae</taxon>
        <taxon>Leptolyngbya group</taxon>
        <taxon>Leptolyngbya</taxon>
    </lineage>
</organism>
<dbReference type="AlphaFoldDB" id="A0AA96WSC4"/>
<reference evidence="1" key="1">
    <citation type="journal article" date="2023" name="Plants (Basel)">
        <title>Genomic Analysis of Leptolyngbya boryana CZ1 Reveals Efficient Carbon Fixation Modules.</title>
        <authorList>
            <person name="Bai X."/>
            <person name="Wang H."/>
            <person name="Cheng W."/>
            <person name="Wang J."/>
            <person name="Ma M."/>
            <person name="Hu H."/>
            <person name="Song Z."/>
            <person name="Ma H."/>
            <person name="Fan Y."/>
            <person name="Du C."/>
            <person name="Xu J."/>
        </authorList>
    </citation>
    <scope>NUCLEOTIDE SEQUENCE</scope>
    <source>
        <strain evidence="1">CZ1</strain>
    </source>
</reference>
<reference evidence="1" key="2">
    <citation type="submission" date="2023-07" db="EMBL/GenBank/DDBJ databases">
        <authorList>
            <person name="Bai X.-H."/>
            <person name="Wang H.-H."/>
            <person name="Wang J."/>
            <person name="Ma M.-Y."/>
            <person name="Hu H.-H."/>
            <person name="Song Z.-L."/>
            <person name="Ma H.-G."/>
            <person name="Fan Y."/>
            <person name="Du C.-Y."/>
            <person name="Xu J.-C."/>
        </authorList>
    </citation>
    <scope>NUCLEOTIDE SEQUENCE</scope>
    <source>
        <strain evidence="1">CZ1</strain>
    </source>
</reference>